<dbReference type="InterPro" id="IPR057106">
    <property type="entry name" value="NXPE4_C"/>
</dbReference>
<dbReference type="PANTHER" id="PTHR16165:SF23">
    <property type="entry name" value="NEUREXOPHILIN AND PC-ESTERASE DOMAIN FAMILY, MEMBER 5"/>
    <property type="match status" value="1"/>
</dbReference>
<keyword evidence="3" id="KW-1185">Reference proteome</keyword>
<gene>
    <name evidence="4" type="primary">LOC116944344</name>
</gene>
<dbReference type="PANTHER" id="PTHR16165">
    <property type="entry name" value="NXPE FAMILY MEMBER"/>
    <property type="match status" value="1"/>
</dbReference>
<comment type="similarity">
    <text evidence="1">Belongs to the NXPE family.</text>
</comment>
<sequence length="548" mass="61266">MMKMDSKSLPPSRIFRSWLLISLLVLSALVFFVMNVSLILTPSHKPPRHAILEPSLRSSTPEPHDLEMDDLRQLLWWPSLPATSSIDFESSTSPAATSYRLLGGTRNFTVGDTLHLGVQARDHHGRDKRHGGDYFRIKVYSEKLRAGAFGSVLDHNNGSYTASVVLPWPGEALVDIKLVHSSEAVHIMSRLRDSVPNKIFFTGYFEKEGASGEATECNAVPHLMIKSRMCQYRDAATGHMWFCKKPRTLPCDTLRFHSNRGRRNILTKQEDRFFSNEISKVRISGDPSQIEVQPSPSPQNLENALGPCVPGHPVPSPSGFYLNDEWVSLSCKTRPFPTPQDLANCLSGKRFYMYGDSTIRQWFLHLTAHVPGMQFIDINAPTLLGPLMSASVAAKTFLLYRTQGLPFLTPHGPVAAIHYVANEIDGLTGGKDTVVGISLWAHFTGFPVSFYVARMRGIRAAVVRLLKRAPGTLVVFKSANTSYHSPDQSDWLNRQLDQIMRRLMAGLPVVILDAWEMTAAHRLPDNLHPEPVIIHNEMKLVLAYVCPQ</sequence>
<proteinExistence type="inferred from homology"/>
<dbReference type="RefSeq" id="XP_032813796.1">
    <property type="nucleotide sequence ID" value="XM_032957905.1"/>
</dbReference>
<evidence type="ECO:0000313" key="4">
    <source>
        <dbReference type="RefSeq" id="XP_032813796.1"/>
    </source>
</evidence>
<reference evidence="4" key="1">
    <citation type="submission" date="2025-08" db="UniProtKB">
        <authorList>
            <consortium name="RefSeq"/>
        </authorList>
    </citation>
    <scope>IDENTIFICATION</scope>
    <source>
        <tissue evidence="4">Sperm</tissue>
    </source>
</reference>
<feature type="domain" description="NXPE C-terminal" evidence="2">
    <location>
        <begin position="326"/>
        <end position="546"/>
    </location>
</feature>
<dbReference type="InterPro" id="IPR014756">
    <property type="entry name" value="Ig_E-set"/>
</dbReference>
<evidence type="ECO:0000313" key="3">
    <source>
        <dbReference type="Proteomes" id="UP001318040"/>
    </source>
</evidence>
<evidence type="ECO:0000259" key="2">
    <source>
        <dbReference type="Pfam" id="PF24536"/>
    </source>
</evidence>
<organism evidence="3 4">
    <name type="scientific">Petromyzon marinus</name>
    <name type="common">Sea lamprey</name>
    <dbReference type="NCBI Taxonomy" id="7757"/>
    <lineage>
        <taxon>Eukaryota</taxon>
        <taxon>Metazoa</taxon>
        <taxon>Chordata</taxon>
        <taxon>Craniata</taxon>
        <taxon>Vertebrata</taxon>
        <taxon>Cyclostomata</taxon>
        <taxon>Hyperoartia</taxon>
        <taxon>Petromyzontiformes</taxon>
        <taxon>Petromyzontidae</taxon>
        <taxon>Petromyzon</taxon>
    </lineage>
</organism>
<dbReference type="AlphaFoldDB" id="A0AAJ7TBF6"/>
<dbReference type="KEGG" id="pmrn:116944344"/>
<accession>A0AAJ7TBF6</accession>
<dbReference type="InterPro" id="IPR013783">
    <property type="entry name" value="Ig-like_fold"/>
</dbReference>
<dbReference type="SUPFAM" id="SSF81296">
    <property type="entry name" value="E set domains"/>
    <property type="match status" value="1"/>
</dbReference>
<name>A0AAJ7TBF6_PETMA</name>
<dbReference type="Pfam" id="PF24536">
    <property type="entry name" value="NXPE4_C"/>
    <property type="match status" value="1"/>
</dbReference>
<dbReference type="Gene3D" id="2.60.40.10">
    <property type="entry name" value="Immunoglobulins"/>
    <property type="match status" value="1"/>
</dbReference>
<dbReference type="Pfam" id="PF06312">
    <property type="entry name" value="Neurexophilin"/>
    <property type="match status" value="1"/>
</dbReference>
<dbReference type="Proteomes" id="UP001318040">
    <property type="component" value="Chromosome 21"/>
</dbReference>
<evidence type="ECO:0000256" key="1">
    <source>
        <dbReference type="ARBA" id="ARBA00005431"/>
    </source>
</evidence>
<dbReference type="InterPro" id="IPR026845">
    <property type="entry name" value="NXPH/NXPE"/>
</dbReference>
<protein>
    <submittedName>
        <fullName evidence="4">NXPE family member 3-like</fullName>
    </submittedName>
</protein>